<name>A0ABS1DG26_9PROT</name>
<protein>
    <submittedName>
        <fullName evidence="1">Uncharacterized protein</fullName>
    </submittedName>
</protein>
<dbReference type="RefSeq" id="WP_200341388.1">
    <property type="nucleotide sequence ID" value="NZ_NRRL01000037.1"/>
</dbReference>
<proteinExistence type="predicted"/>
<reference evidence="1 2" key="1">
    <citation type="journal article" date="2020" name="Microorganisms">
        <title>Osmotic Adaptation and Compatible Solute Biosynthesis of Phototrophic Bacteria as Revealed from Genome Analyses.</title>
        <authorList>
            <person name="Imhoff J.F."/>
            <person name="Rahn T."/>
            <person name="Kunzel S."/>
            <person name="Keller A."/>
            <person name="Neulinger S.C."/>
        </authorList>
    </citation>
    <scope>NUCLEOTIDE SEQUENCE [LARGE SCALE GENOMIC DNA]</scope>
    <source>
        <strain evidence="1 2">DSM 9895</strain>
    </source>
</reference>
<comment type="caution">
    <text evidence="1">The sequence shown here is derived from an EMBL/GenBank/DDBJ whole genome shotgun (WGS) entry which is preliminary data.</text>
</comment>
<keyword evidence="2" id="KW-1185">Reference proteome</keyword>
<evidence type="ECO:0000313" key="1">
    <source>
        <dbReference type="EMBL" id="MBK1669062.1"/>
    </source>
</evidence>
<accession>A0ABS1DG26</accession>
<evidence type="ECO:0000313" key="2">
    <source>
        <dbReference type="Proteomes" id="UP001296873"/>
    </source>
</evidence>
<sequence>MPLWRFNPVADPRDSRWQDRQIRDGLVVRAPSAALARIYADREVPSSVHGAVGNETCSFRGGFADANLYWVQRVPAEEAKQLGGDSGPDGVVREGTARETELSVYYGEAGARRRERT</sequence>
<organism evidence="1 2">
    <name type="scientific">Rhodovibrio sodomensis</name>
    <dbReference type="NCBI Taxonomy" id="1088"/>
    <lineage>
        <taxon>Bacteria</taxon>
        <taxon>Pseudomonadati</taxon>
        <taxon>Pseudomonadota</taxon>
        <taxon>Alphaproteobacteria</taxon>
        <taxon>Rhodospirillales</taxon>
        <taxon>Rhodovibrionaceae</taxon>
        <taxon>Rhodovibrio</taxon>
    </lineage>
</organism>
<dbReference type="EMBL" id="NRRL01000037">
    <property type="protein sequence ID" value="MBK1669062.1"/>
    <property type="molecule type" value="Genomic_DNA"/>
</dbReference>
<gene>
    <name evidence="1" type="ORF">CKO28_13570</name>
</gene>
<dbReference type="Proteomes" id="UP001296873">
    <property type="component" value="Unassembled WGS sequence"/>
</dbReference>